<reference evidence="1" key="1">
    <citation type="journal article" date="2014" name="Int. J. Syst. Evol. Microbiol.">
        <title>Complete genome sequence of Corynebacterium casei LMG S-19264T (=DSM 44701T), isolated from a smear-ripened cheese.</title>
        <authorList>
            <consortium name="US DOE Joint Genome Institute (JGI-PGF)"/>
            <person name="Walter F."/>
            <person name="Albersmeier A."/>
            <person name="Kalinowski J."/>
            <person name="Ruckert C."/>
        </authorList>
    </citation>
    <scope>NUCLEOTIDE SEQUENCE</scope>
    <source>
        <strain evidence="1">JCM 30804</strain>
    </source>
</reference>
<gene>
    <name evidence="1" type="ORF">GCM10009332_33540</name>
</gene>
<dbReference type="EMBL" id="BMPZ01000022">
    <property type="protein sequence ID" value="GGI93598.1"/>
    <property type="molecule type" value="Genomic_DNA"/>
</dbReference>
<evidence type="ECO:0000313" key="1">
    <source>
        <dbReference type="EMBL" id="GGI93598.1"/>
    </source>
</evidence>
<accession>A0A917NDZ4</accession>
<evidence type="ECO:0000313" key="2">
    <source>
        <dbReference type="Proteomes" id="UP000613743"/>
    </source>
</evidence>
<name>A0A917NDZ4_9GAMM</name>
<dbReference type="AlphaFoldDB" id="A0A917NDZ4"/>
<reference evidence="1" key="2">
    <citation type="submission" date="2020-09" db="EMBL/GenBank/DDBJ databases">
        <authorList>
            <person name="Sun Q."/>
            <person name="Ohkuma M."/>
        </authorList>
    </citation>
    <scope>NUCLEOTIDE SEQUENCE</scope>
    <source>
        <strain evidence="1">JCM 30804</strain>
    </source>
</reference>
<proteinExistence type="predicted"/>
<keyword evidence="2" id="KW-1185">Reference proteome</keyword>
<organism evidence="1 2">
    <name type="scientific">Shewanella gelidii</name>
    <dbReference type="NCBI Taxonomy" id="1642821"/>
    <lineage>
        <taxon>Bacteria</taxon>
        <taxon>Pseudomonadati</taxon>
        <taxon>Pseudomonadota</taxon>
        <taxon>Gammaproteobacteria</taxon>
        <taxon>Alteromonadales</taxon>
        <taxon>Shewanellaceae</taxon>
        <taxon>Shewanella</taxon>
    </lineage>
</organism>
<sequence>MQDSILNSLSKLRPVAYKGGISFVDRDDDPDYQCKQCYKPWWKDELDKHVFIVCQKCHGELRAVTEQEPLET</sequence>
<comment type="caution">
    <text evidence="1">The sequence shown here is derived from an EMBL/GenBank/DDBJ whole genome shotgun (WGS) entry which is preliminary data.</text>
</comment>
<dbReference type="RefSeq" id="WP_229780027.1">
    <property type="nucleotide sequence ID" value="NZ_BMPZ01000022.1"/>
</dbReference>
<protein>
    <submittedName>
        <fullName evidence="1">Uncharacterized protein</fullName>
    </submittedName>
</protein>
<dbReference type="Proteomes" id="UP000613743">
    <property type="component" value="Unassembled WGS sequence"/>
</dbReference>